<comment type="caution">
    <text evidence="3">The sequence shown here is derived from an EMBL/GenBank/DDBJ whole genome shotgun (WGS) entry which is preliminary data.</text>
</comment>
<gene>
    <name evidence="3" type="ORF">B9Z55_027048</name>
</gene>
<organism evidence="3 4">
    <name type="scientific">Caenorhabditis nigoni</name>
    <dbReference type="NCBI Taxonomy" id="1611254"/>
    <lineage>
        <taxon>Eukaryota</taxon>
        <taxon>Metazoa</taxon>
        <taxon>Ecdysozoa</taxon>
        <taxon>Nematoda</taxon>
        <taxon>Chromadorea</taxon>
        <taxon>Rhabditida</taxon>
        <taxon>Rhabditina</taxon>
        <taxon>Rhabditomorpha</taxon>
        <taxon>Rhabditoidea</taxon>
        <taxon>Rhabditidae</taxon>
        <taxon>Peloderinae</taxon>
        <taxon>Caenorhabditis</taxon>
    </lineage>
</organism>
<keyword evidence="2" id="KW-1133">Transmembrane helix</keyword>
<feature type="region of interest" description="Disordered" evidence="1">
    <location>
        <begin position="279"/>
        <end position="526"/>
    </location>
</feature>
<sequence>MSKMEDVGNSGDVEWTEEKRMKLYETVAALLEMREELKNKGNSKSPQDELLEKILDLLGSPNLPEDQNSEISNFKKELSTIMPCFDTLTVLLKVFKTMESKILARKLVEYKENYENQHFPTLESQKNIKIKKGLKKKCPEMFALTPKRLEEMKKMEEWKKDADDLVNSEFLEAVVVVDDVMGVEIQNTLDVMFGFRNDGGNLEILKAQMLLKTDEFFAEAEGKIRWMGNNRRQINSCLKKADSIEELPGLFRKFIDSSKLSRDGLMIWFQMVQESKKVHKSEVTSPGEILKVPELQNPENQDSASSEDIQEVENSKNQGSTSSEQLPKIPGSENPENQGRKPSEGIPKIQGSGIPKIQDPTPSEQLLKVPETENSKIQDPTSSEEAHKIPGPENTEIQDATASEEAQKMTGPENLEIRDSTPSEQLLKVPETENPEIPPPTSSEELLKIPEDSEIQKLEQEAAKKKKKYQKRKQAKKAKQQNPIPPEKLEILKKAGYLKKSENWRKKSKHQKTSENREDDYENSENPKSNLLERIVNYLNDVIDRTSVNIAEDVVELDSDDDVKDSESQEPKITDSDVSKMNDEFQKKVDDVRDINELSVIMKSSAFLIWKFWNQENQELTKKCEIQQPKARFWLPKLSEKMKFAGKNASEHLKLLESNMKAANSKIDSFLEKHSKNQLIFEYSVFKKPISLNYATTEFENALNGLFGKNSKDLDLEDKQKFLEILDSQTSALVSKCLKMLGFEEVKRYWFSRKHGETMEEILSCFQEMEIVEVSQELIDLLIILADQVDDLLLMYAERGMLRLIEGEIDRVSNFFENPESKSFDPKNLKNQESKKSKIENSGIRKIKPSETPKPESEVSNSDSGSQKTEKSESKNLEFGNSESETCEAKNPGSKISGVKNSDPKTPESENSGKSEPEKNLDILLASRNKFRNGTENGTENAPKHKKYANLSKMRQDTKNAPRHRKCAKTPHLRQCTINASRHRICAKARKLRPQLKKWVKEYLVNFNCSRYWELAPEQVLRQGTESAQRHQKCAKSSQAIHISTIRQETDALIVKCRESLGLSESDVKLWLGKSEILELKKRKNSELSSRDRLRIRRFNEMEPVLSQIEEPMRHFYVVIEKREQLLELVEKRKDMENGTKTIASMLEHLEKLESSNSKNSESEDSESEKLELVSSLTATAKLILQFYFQETGNLAALAKSDHSKISKLLPLISKNRKAEKSQREALLDEMESQIPGLLSELETSTKLYENEQKNLGNVLKKTETSNLKNGFSENIVPLKLRTALETLFSTNFDGDSEILTSTIRQETDLLITTCRKSFGLTELDPIIWSNKSEILELKKRNSSEISLFEQCIIRRFDALEPVGREADVFFTLIKVIIQNRDQLLGLVDKRNDMENISKSTDRFFELLESSDDEESDEDDDADAEIQNIEEEVEVEIAVEKNSGDSEDVENSKFGNMDRESLEIPEVIKKAENLDDLHRKAVPQNPDSTDYVGYYGPGEFDEFMKKRQFQGKNQYEWIQFVLSLIGAITVLSIPIYLIFSI</sequence>
<proteinExistence type="predicted"/>
<accession>A0A2G5SJ16</accession>
<dbReference type="Proteomes" id="UP000230233">
    <property type="component" value="Unassembled WGS sequence"/>
</dbReference>
<feature type="compositionally biased region" description="Basic and acidic residues" evidence="1">
    <location>
        <begin position="820"/>
        <end position="839"/>
    </location>
</feature>
<feature type="compositionally biased region" description="Basic and acidic residues" evidence="1">
    <location>
        <begin position="487"/>
        <end position="505"/>
    </location>
</feature>
<feature type="compositionally biased region" description="Basic and acidic residues" evidence="1">
    <location>
        <begin position="445"/>
        <end position="463"/>
    </location>
</feature>
<protein>
    <submittedName>
        <fullName evidence="3">Uncharacterized protein</fullName>
    </submittedName>
</protein>
<keyword evidence="4" id="KW-1185">Reference proteome</keyword>
<evidence type="ECO:0000256" key="1">
    <source>
        <dbReference type="SAM" id="MobiDB-lite"/>
    </source>
</evidence>
<feature type="compositionally biased region" description="Polar residues" evidence="1">
    <location>
        <begin position="315"/>
        <end position="325"/>
    </location>
</feature>
<reference evidence="4" key="1">
    <citation type="submission" date="2017-10" db="EMBL/GenBank/DDBJ databases">
        <title>Rapid genome shrinkage in a self-fertile nematode reveals novel sperm competition proteins.</title>
        <authorList>
            <person name="Yin D."/>
            <person name="Schwarz E.M."/>
            <person name="Thomas C.G."/>
            <person name="Felde R.L."/>
            <person name="Korf I.F."/>
            <person name="Cutter A.D."/>
            <person name="Schartner C.M."/>
            <person name="Ralston E.J."/>
            <person name="Meyer B.J."/>
            <person name="Haag E.S."/>
        </authorList>
    </citation>
    <scope>NUCLEOTIDE SEQUENCE [LARGE SCALE GENOMIC DNA]</scope>
    <source>
        <strain evidence="4">JU1422</strain>
    </source>
</reference>
<dbReference type="EMBL" id="PDUG01000007">
    <property type="protein sequence ID" value="PIC14893.1"/>
    <property type="molecule type" value="Genomic_DNA"/>
</dbReference>
<evidence type="ECO:0000313" key="4">
    <source>
        <dbReference type="Proteomes" id="UP000230233"/>
    </source>
</evidence>
<feature type="transmembrane region" description="Helical" evidence="2">
    <location>
        <begin position="1517"/>
        <end position="1539"/>
    </location>
</feature>
<feature type="compositionally biased region" description="Basic and acidic residues" evidence="1">
    <location>
        <begin position="848"/>
        <end position="857"/>
    </location>
</feature>
<feature type="region of interest" description="Disordered" evidence="1">
    <location>
        <begin position="820"/>
        <end position="920"/>
    </location>
</feature>
<feature type="compositionally biased region" description="Polar residues" evidence="1">
    <location>
        <begin position="858"/>
        <end position="867"/>
    </location>
</feature>
<feature type="compositionally biased region" description="Basic residues" evidence="1">
    <location>
        <begin position="464"/>
        <end position="479"/>
    </location>
</feature>
<evidence type="ECO:0000256" key="2">
    <source>
        <dbReference type="SAM" id="Phobius"/>
    </source>
</evidence>
<name>A0A2G5SJ16_9PELO</name>
<evidence type="ECO:0000313" key="3">
    <source>
        <dbReference type="EMBL" id="PIC14893.1"/>
    </source>
</evidence>
<keyword evidence="2" id="KW-0812">Transmembrane</keyword>
<feature type="compositionally biased region" description="Basic and acidic residues" evidence="1">
    <location>
        <begin position="902"/>
        <end position="920"/>
    </location>
</feature>
<keyword evidence="2" id="KW-0472">Membrane</keyword>
<feature type="compositionally biased region" description="Polar residues" evidence="1">
    <location>
        <begin position="297"/>
        <end position="307"/>
    </location>
</feature>